<accession>A0ACC6CBI8</accession>
<sequence length="198" mass="20269">MNITMNPSRALCQRLALVALLAVLTGCASVTMPAAAPSAANAEKLRATKLAPAQMGSFKLAAGKPADMDTTLGGLRGSSVSPANGSFAGQLRDEIASELAAAGLLDPKSGIVIEGQLTDSMVDAGMSTGKGRLAAKIQVKRGGQTLFDKEIVAEATWESSFVGAIALPAAINQYGALYKTLAGKLFDDADFKRALAAK</sequence>
<protein>
    <submittedName>
        <fullName evidence="1">Uncharacterized protein</fullName>
    </submittedName>
</protein>
<evidence type="ECO:0000313" key="1">
    <source>
        <dbReference type="EMBL" id="MCY4745806.1"/>
    </source>
</evidence>
<comment type="caution">
    <text evidence="1">The sequence shown here is derived from an EMBL/GenBank/DDBJ whole genome shotgun (WGS) entry which is preliminary data.</text>
</comment>
<dbReference type="Proteomes" id="UP001076464">
    <property type="component" value="Unassembled WGS sequence"/>
</dbReference>
<organism evidence="1 2">
    <name type="scientific">Roseateles hydrophilus</name>
    <dbReference type="NCBI Taxonomy" id="2975054"/>
    <lineage>
        <taxon>Bacteria</taxon>
        <taxon>Pseudomonadati</taxon>
        <taxon>Pseudomonadota</taxon>
        <taxon>Betaproteobacteria</taxon>
        <taxon>Burkholderiales</taxon>
        <taxon>Sphaerotilaceae</taxon>
        <taxon>Roseateles</taxon>
    </lineage>
</organism>
<proteinExistence type="predicted"/>
<evidence type="ECO:0000313" key="2">
    <source>
        <dbReference type="Proteomes" id="UP001076464"/>
    </source>
</evidence>
<gene>
    <name evidence="1" type="ORF">NYO99_12555</name>
</gene>
<dbReference type="EMBL" id="JAPPUY010000003">
    <property type="protein sequence ID" value="MCY4745806.1"/>
    <property type="molecule type" value="Genomic_DNA"/>
</dbReference>
<name>A0ACC6CBI8_9BURK</name>
<reference evidence="1" key="1">
    <citation type="submission" date="2022-08" db="EMBL/GenBank/DDBJ databases">
        <title>Genome sequencing of Pelomonas sp. UHG3.</title>
        <authorList>
            <person name="So Y."/>
        </authorList>
    </citation>
    <scope>NUCLEOTIDE SEQUENCE</scope>
    <source>
        <strain evidence="1">UHG3</strain>
    </source>
</reference>
<keyword evidence="2" id="KW-1185">Reference proteome</keyword>